<protein>
    <submittedName>
        <fullName evidence="3">Uncharacterized protein LOC102801798</fullName>
    </submittedName>
</protein>
<feature type="coiled-coil region" evidence="1">
    <location>
        <begin position="37"/>
        <end position="64"/>
    </location>
</feature>
<gene>
    <name evidence="3" type="primary">LOC102801798</name>
</gene>
<sequence>MSATSRRMSAGPVIGSSISILDRGDAPAQAVIDKTTRAKAKRVSDETKEELEKIQLRVNKTINEFELNEQYVNNNKSAILVPDLIELERIIGDAILKKKYQQEVVVFIVGYQDTCTQRAKLLGQLNELKGGGHPPLICEIWVSYKQRQQLGQLRRPTSTN</sequence>
<accession>A0ABM0MPM6</accession>
<dbReference type="GeneID" id="102801798"/>
<keyword evidence="2" id="KW-1185">Reference proteome</keyword>
<keyword evidence="1" id="KW-0175">Coiled coil</keyword>
<evidence type="ECO:0000256" key="1">
    <source>
        <dbReference type="SAM" id="Coils"/>
    </source>
</evidence>
<dbReference type="PANTHER" id="PTHR37915">
    <property type="match status" value="1"/>
</dbReference>
<reference evidence="3" key="1">
    <citation type="submission" date="2025-08" db="UniProtKB">
        <authorList>
            <consortium name="RefSeq"/>
        </authorList>
    </citation>
    <scope>IDENTIFICATION</scope>
    <source>
        <tissue evidence="3">Testes</tissue>
    </source>
</reference>
<dbReference type="PANTHER" id="PTHR37915:SF3">
    <property type="match status" value="1"/>
</dbReference>
<dbReference type="RefSeq" id="XP_006821967.1">
    <property type="nucleotide sequence ID" value="XM_006821904.1"/>
</dbReference>
<name>A0ABM0MPM6_SACKO</name>
<evidence type="ECO:0000313" key="2">
    <source>
        <dbReference type="Proteomes" id="UP000694865"/>
    </source>
</evidence>
<proteinExistence type="predicted"/>
<organism evidence="2 3">
    <name type="scientific">Saccoglossus kowalevskii</name>
    <name type="common">Acorn worm</name>
    <dbReference type="NCBI Taxonomy" id="10224"/>
    <lineage>
        <taxon>Eukaryota</taxon>
        <taxon>Metazoa</taxon>
        <taxon>Hemichordata</taxon>
        <taxon>Enteropneusta</taxon>
        <taxon>Harrimaniidae</taxon>
        <taxon>Saccoglossus</taxon>
    </lineage>
</organism>
<dbReference type="Proteomes" id="UP000694865">
    <property type="component" value="Unplaced"/>
</dbReference>
<evidence type="ECO:0000313" key="3">
    <source>
        <dbReference type="RefSeq" id="XP_006821967.1"/>
    </source>
</evidence>